<feature type="transmembrane region" description="Helical" evidence="8">
    <location>
        <begin position="353"/>
        <end position="380"/>
    </location>
</feature>
<dbReference type="Gene3D" id="1.20.1460.20">
    <property type="match status" value="1"/>
</dbReference>
<feature type="transmembrane region" description="Helical" evidence="8">
    <location>
        <begin position="553"/>
        <end position="570"/>
    </location>
</feature>
<evidence type="ECO:0000256" key="4">
    <source>
        <dbReference type="ARBA" id="ARBA00022692"/>
    </source>
</evidence>
<evidence type="ECO:0000256" key="7">
    <source>
        <dbReference type="ARBA" id="ARBA00023136"/>
    </source>
</evidence>
<dbReference type="OrthoDB" id="9803814at2"/>
<keyword evidence="6" id="KW-0406">Ion transport</keyword>
<evidence type="ECO:0000256" key="1">
    <source>
        <dbReference type="ARBA" id="ARBA00004141"/>
    </source>
</evidence>
<feature type="transmembrane region" description="Helical" evidence="8">
    <location>
        <begin position="619"/>
        <end position="645"/>
    </location>
</feature>
<protein>
    <submittedName>
        <fullName evidence="10">V-type ATP synthase subunit I</fullName>
    </submittedName>
</protein>
<dbReference type="GO" id="GO:0051117">
    <property type="term" value="F:ATPase binding"/>
    <property type="evidence" value="ECO:0007669"/>
    <property type="project" value="TreeGrafter"/>
</dbReference>
<dbReference type="PANTHER" id="PTHR11629">
    <property type="entry name" value="VACUOLAR PROTON ATPASES"/>
    <property type="match status" value="1"/>
</dbReference>
<evidence type="ECO:0000256" key="3">
    <source>
        <dbReference type="ARBA" id="ARBA00022448"/>
    </source>
</evidence>
<keyword evidence="3" id="KW-0813">Transport</keyword>
<dbReference type="Proteomes" id="UP000286287">
    <property type="component" value="Unassembled WGS sequence"/>
</dbReference>
<gene>
    <name evidence="10" type="ORF">D3875_14595</name>
</gene>
<dbReference type="RefSeq" id="WP_119764867.1">
    <property type="nucleotide sequence ID" value="NZ_QYUJ01000014.1"/>
</dbReference>
<sequence>MINPMQQVVIATRKRDSEAVITALQDAGVLHLKPIQGGPLNTGSLAGQDAQHRRDDERLLARVESTIAELGAYRPAPAPLSAESEWSGVVEGAASPVSALARQRQELQSDLDVERSYGEAVRALSRMVGGLDRSRRLALLPFLLQPSDNIAELDAALREALPERYAIATEPVGQNRVGVIAALKSERDLARAALGRVRLGELRLPGRFESMPLTDAAAAMEDIRAHGAARQAELNTAREKLAQQHSPALYAIRDALKDRVAVHDVRAVSARGKYSLTMQGYLPADRIPALQSTLSRFGDAVSYEVHPVDEHHDHGVPVELKNSSYVRPFQNTVMGLMSLPKYGTFDPTWVVAWFFPFFFGIIMADIGYGLLFLALGMWLLNKGRRGEGWNLSLFGAYLNPQTLKDLGFVTNVMAAWTILWGFLTGEFFGTLLEHMHLFYINPELLDRLWGWTGIHYPHVEGVEHHGVLPILFPRLETEYFGNVALVFALLFGILQVLWGWGIRIQQGLKHRDQVHVWEGLAMFGGVGALILLAFVSKGAQNFSGLTNFADPRVLLMILGFILFIVGYLRVFKQFPMLPVELMSQGGSVVSYARIFAVGLVSAILAKLCTDLGWTMYEKIGFLGIILGILIGAVLHLLVLGLTLIGHILQPIRLHMVEFLNPTGFNNETSPRYNPLRRLSSAAQNAPVQPVPVQAGQQVK</sequence>
<dbReference type="GO" id="GO:0033179">
    <property type="term" value="C:proton-transporting V-type ATPase, V0 domain"/>
    <property type="evidence" value="ECO:0007669"/>
    <property type="project" value="InterPro"/>
</dbReference>
<comment type="similarity">
    <text evidence="2">Belongs to the V-ATPase 116 kDa subunit family.</text>
</comment>
<proteinExistence type="inferred from homology"/>
<evidence type="ECO:0000259" key="9">
    <source>
        <dbReference type="Pfam" id="PF18670"/>
    </source>
</evidence>
<evidence type="ECO:0000256" key="6">
    <source>
        <dbReference type="ARBA" id="ARBA00023065"/>
    </source>
</evidence>
<comment type="subcellular location">
    <subcellularLocation>
        <location evidence="1">Membrane</location>
        <topology evidence="1">Multi-pass membrane protein</topology>
    </subcellularLocation>
</comment>
<feature type="transmembrane region" description="Helical" evidence="8">
    <location>
        <begin position="591"/>
        <end position="613"/>
    </location>
</feature>
<feature type="domain" description="V-type ATP synthase subunit I N-terminal" evidence="9">
    <location>
        <begin position="116"/>
        <end position="204"/>
    </location>
</feature>
<keyword evidence="7 8" id="KW-0472">Membrane</keyword>
<dbReference type="GO" id="GO:0016471">
    <property type="term" value="C:vacuolar proton-transporting V-type ATPase complex"/>
    <property type="evidence" value="ECO:0007669"/>
    <property type="project" value="TreeGrafter"/>
</dbReference>
<dbReference type="Gene3D" id="3.30.70.2750">
    <property type="match status" value="1"/>
</dbReference>
<dbReference type="Pfam" id="PF01496">
    <property type="entry name" value="V_ATPase_I"/>
    <property type="match status" value="1"/>
</dbReference>
<feature type="transmembrane region" description="Helical" evidence="8">
    <location>
        <begin position="406"/>
        <end position="423"/>
    </location>
</feature>
<dbReference type="Pfam" id="PF18670">
    <property type="entry name" value="V_ATPase_I_N"/>
    <property type="match status" value="1"/>
</dbReference>
<organism evidence="10 11">
    <name type="scientific">Deinococcus cavernae</name>
    <dbReference type="NCBI Taxonomy" id="2320857"/>
    <lineage>
        <taxon>Bacteria</taxon>
        <taxon>Thermotogati</taxon>
        <taxon>Deinococcota</taxon>
        <taxon>Deinococci</taxon>
        <taxon>Deinococcales</taxon>
        <taxon>Deinococcaceae</taxon>
        <taxon>Deinococcus</taxon>
    </lineage>
</organism>
<dbReference type="EMBL" id="QYUJ01000014">
    <property type="protein sequence ID" value="RJF72588.1"/>
    <property type="molecule type" value="Genomic_DNA"/>
</dbReference>
<evidence type="ECO:0000256" key="5">
    <source>
        <dbReference type="ARBA" id="ARBA00022989"/>
    </source>
</evidence>
<evidence type="ECO:0000313" key="11">
    <source>
        <dbReference type="Proteomes" id="UP000286287"/>
    </source>
</evidence>
<dbReference type="GO" id="GO:0046961">
    <property type="term" value="F:proton-transporting ATPase activity, rotational mechanism"/>
    <property type="evidence" value="ECO:0007669"/>
    <property type="project" value="InterPro"/>
</dbReference>
<dbReference type="InterPro" id="IPR040574">
    <property type="entry name" value="V_ATPase_I_N"/>
</dbReference>
<comment type="caution">
    <text evidence="10">The sequence shown here is derived from an EMBL/GenBank/DDBJ whole genome shotgun (WGS) entry which is preliminary data.</text>
</comment>
<dbReference type="Gene3D" id="3.30.70.2170">
    <property type="match status" value="1"/>
</dbReference>
<dbReference type="PANTHER" id="PTHR11629:SF63">
    <property type="entry name" value="V-TYPE PROTON ATPASE SUBUNIT A"/>
    <property type="match status" value="1"/>
</dbReference>
<keyword evidence="11" id="KW-1185">Reference proteome</keyword>
<feature type="transmembrane region" description="Helical" evidence="8">
    <location>
        <begin position="514"/>
        <end position="533"/>
    </location>
</feature>
<evidence type="ECO:0000256" key="8">
    <source>
        <dbReference type="SAM" id="Phobius"/>
    </source>
</evidence>
<evidence type="ECO:0000313" key="10">
    <source>
        <dbReference type="EMBL" id="RJF72588.1"/>
    </source>
</evidence>
<keyword evidence="5 8" id="KW-1133">Transmembrane helix</keyword>
<dbReference type="AlphaFoldDB" id="A0A418V8Z4"/>
<feature type="transmembrane region" description="Helical" evidence="8">
    <location>
        <begin position="479"/>
        <end position="502"/>
    </location>
</feature>
<dbReference type="GO" id="GO:0007035">
    <property type="term" value="P:vacuolar acidification"/>
    <property type="evidence" value="ECO:0007669"/>
    <property type="project" value="TreeGrafter"/>
</dbReference>
<accession>A0A418V8Z4</accession>
<evidence type="ECO:0000256" key="2">
    <source>
        <dbReference type="ARBA" id="ARBA00009904"/>
    </source>
</evidence>
<dbReference type="InterPro" id="IPR002490">
    <property type="entry name" value="V-ATPase_116kDa_su"/>
</dbReference>
<keyword evidence="4 8" id="KW-0812">Transmembrane</keyword>
<name>A0A418V8Z4_9DEIO</name>
<reference evidence="10 11" key="1">
    <citation type="submission" date="2018-09" db="EMBL/GenBank/DDBJ databases">
        <authorList>
            <person name="Zhu H."/>
        </authorList>
    </citation>
    <scope>NUCLEOTIDE SEQUENCE [LARGE SCALE GENOMIC DNA]</scope>
    <source>
        <strain evidence="10 11">K2S05-167</strain>
    </source>
</reference>